<evidence type="ECO:0000313" key="12">
    <source>
        <dbReference type="Proteomes" id="UP000228765"/>
    </source>
</evidence>
<evidence type="ECO:0000256" key="8">
    <source>
        <dbReference type="ARBA" id="ARBA00023296"/>
    </source>
</evidence>
<evidence type="ECO:0000259" key="10">
    <source>
        <dbReference type="PROSITE" id="PS51898"/>
    </source>
</evidence>
<dbReference type="Gene3D" id="1.10.150.130">
    <property type="match status" value="1"/>
</dbReference>
<evidence type="ECO:0000256" key="5">
    <source>
        <dbReference type="ARBA" id="ARBA00023125"/>
    </source>
</evidence>
<dbReference type="InterPro" id="IPR025166">
    <property type="entry name" value="Integrase_DNA_bind_dom"/>
</dbReference>
<dbReference type="Pfam" id="PF13356">
    <property type="entry name" value="Arm-DNA-bind_3"/>
    <property type="match status" value="1"/>
</dbReference>
<dbReference type="PANTHER" id="PTHR30629">
    <property type="entry name" value="PROPHAGE INTEGRASE"/>
    <property type="match status" value="1"/>
</dbReference>
<keyword evidence="12" id="KW-1185">Reference proteome</keyword>
<evidence type="ECO:0000256" key="2">
    <source>
        <dbReference type="ARBA" id="ARBA00016082"/>
    </source>
</evidence>
<dbReference type="InterPro" id="IPR011010">
    <property type="entry name" value="DNA_brk_join_enz"/>
</dbReference>
<proteinExistence type="inferred from homology"/>
<evidence type="ECO:0000256" key="1">
    <source>
        <dbReference type="ARBA" id="ARBA00008857"/>
    </source>
</evidence>
<dbReference type="SUPFAM" id="SSF56349">
    <property type="entry name" value="DNA breaking-rejoining enzymes"/>
    <property type="match status" value="1"/>
</dbReference>
<dbReference type="GO" id="GO:0075713">
    <property type="term" value="P:establishment of integrated proviral latency"/>
    <property type="evidence" value="ECO:0007669"/>
    <property type="project" value="UniProtKB-KW"/>
</dbReference>
<comment type="function">
    <text evidence="9">Integrase is necessary for integration of the phage into the host genome by site-specific recombination. In conjunction with excisionase, integrase is also necessary for excision of the prophage from the host genome.</text>
</comment>
<dbReference type="Proteomes" id="UP000228765">
    <property type="component" value="Segment"/>
</dbReference>
<dbReference type="GO" id="GO:0046718">
    <property type="term" value="P:symbiont entry into host cell"/>
    <property type="evidence" value="ECO:0007669"/>
    <property type="project" value="UniProtKB-KW"/>
</dbReference>
<dbReference type="InterPro" id="IPR050808">
    <property type="entry name" value="Phage_Integrase"/>
</dbReference>
<reference evidence="11 12" key="1">
    <citation type="submission" date="2017-08" db="EMBL/GenBank/DDBJ databases">
        <title>Complete genome sequence of a novel bacteriophage infecting Bordetella bronchiseptica.</title>
        <authorList>
            <person name="Chen Y."/>
            <person name="Song J."/>
            <person name="Wu B."/>
        </authorList>
    </citation>
    <scope>NUCLEOTIDE SEQUENCE [LARGE SCALE GENOMIC DNA]</scope>
</reference>
<dbReference type="Pfam" id="PF00589">
    <property type="entry name" value="Phage_integrase"/>
    <property type="match status" value="1"/>
</dbReference>
<evidence type="ECO:0000256" key="9">
    <source>
        <dbReference type="ARBA" id="ARBA00049605"/>
    </source>
</evidence>
<dbReference type="InterPro" id="IPR013762">
    <property type="entry name" value="Integrase-like_cat_sf"/>
</dbReference>
<comment type="similarity">
    <text evidence="1">Belongs to the 'phage' integrase family.</text>
</comment>
<keyword evidence="5" id="KW-0238">DNA-binding</keyword>
<dbReference type="EMBL" id="MF663786">
    <property type="protein sequence ID" value="ATI15731.1"/>
    <property type="molecule type" value="Genomic_DNA"/>
</dbReference>
<dbReference type="Gene3D" id="1.10.443.10">
    <property type="entry name" value="Intergrase catalytic core"/>
    <property type="match status" value="1"/>
</dbReference>
<accession>A0A291LA13</accession>
<evidence type="ECO:0000313" key="11">
    <source>
        <dbReference type="EMBL" id="ATI15731.1"/>
    </source>
</evidence>
<dbReference type="KEGG" id="vg:54982987"/>
<evidence type="ECO:0000256" key="6">
    <source>
        <dbReference type="ARBA" id="ARBA00023172"/>
    </source>
</evidence>
<sequence>MQKKITKSVVDGATAPATGDAWIWDTELQGFGLRIQASGRKVYVVRYRTNDAKRTQRKMNVCRASDATPDKARALARDIFMKVAGGEDPAAERKPVKNEFSVTLEGMFQARVAHMRAIGRSHANEVERVLLLSKEMNAADALGRHKHPSEVTPASIVKYLSKYYEAGHRGAADKARGYISAAFNWAITSANDYTVAHRQNWGIEHNPAVSVKKDPGASKVRDRNLSADEIRILWIDCEDGNGGLSTSVEVCLRMMIACGQRVNETLRIDGIDIDLETNLWTMPAHKTKGRKRPHTIPLPDCIIPDLRKLKEKHGDGPLFPSRLAESKTGLLSALGVSQAVYKYVHAEDCPIKPFQTRDLRRTWKSRAHDAGVDRFTRDLIQQHAKNDTGSKNYDRAEYLPQMTEAMEKWNAWLEGVIGGPTKPQPIKQAPTHLALAA</sequence>
<evidence type="ECO:0000256" key="3">
    <source>
        <dbReference type="ARBA" id="ARBA00022679"/>
    </source>
</evidence>
<keyword evidence="8" id="KW-1160">Virus entry into host cell</keyword>
<dbReference type="CDD" id="cd00801">
    <property type="entry name" value="INT_P4_C"/>
    <property type="match status" value="1"/>
</dbReference>
<dbReference type="GeneID" id="54982987"/>
<dbReference type="InterPro" id="IPR002104">
    <property type="entry name" value="Integrase_catalytic"/>
</dbReference>
<keyword evidence="6" id="KW-0233">DNA recombination</keyword>
<dbReference type="PROSITE" id="PS51898">
    <property type="entry name" value="TYR_RECOMBINASE"/>
    <property type="match status" value="1"/>
</dbReference>
<dbReference type="Gene3D" id="3.30.160.390">
    <property type="entry name" value="Integrase, DNA-binding domain"/>
    <property type="match status" value="1"/>
</dbReference>
<dbReference type="GO" id="GO:0006310">
    <property type="term" value="P:DNA recombination"/>
    <property type="evidence" value="ECO:0007669"/>
    <property type="project" value="UniProtKB-KW"/>
</dbReference>
<dbReference type="GO" id="GO:0015074">
    <property type="term" value="P:DNA integration"/>
    <property type="evidence" value="ECO:0007669"/>
    <property type="project" value="UniProtKB-KW"/>
</dbReference>
<name>A0A291LA13_9CAUD</name>
<keyword evidence="3" id="KW-0808">Transferase</keyword>
<dbReference type="GO" id="GO:0003677">
    <property type="term" value="F:DNA binding"/>
    <property type="evidence" value="ECO:0007669"/>
    <property type="project" value="UniProtKB-KW"/>
</dbReference>
<keyword evidence="7" id="KW-1179">Viral genome integration</keyword>
<dbReference type="InterPro" id="IPR010998">
    <property type="entry name" value="Integrase_recombinase_N"/>
</dbReference>
<dbReference type="GO" id="GO:0044826">
    <property type="term" value="P:viral genome integration into host DNA"/>
    <property type="evidence" value="ECO:0007669"/>
    <property type="project" value="UniProtKB-KW"/>
</dbReference>
<dbReference type="RefSeq" id="YP_009792779.1">
    <property type="nucleotide sequence ID" value="NC_047861.1"/>
</dbReference>
<keyword evidence="4" id="KW-0229">DNA integration</keyword>
<protein>
    <recommendedName>
        <fullName evidence="2">Integrase</fullName>
    </recommendedName>
</protein>
<dbReference type="GO" id="GO:0016740">
    <property type="term" value="F:transferase activity"/>
    <property type="evidence" value="ECO:0007669"/>
    <property type="project" value="UniProtKB-KW"/>
</dbReference>
<feature type="domain" description="Tyr recombinase" evidence="10">
    <location>
        <begin position="220"/>
        <end position="407"/>
    </location>
</feature>
<organism evidence="11 12">
    <name type="scientific">Bordetella phage vB_BbrM_PHB04</name>
    <dbReference type="NCBI Taxonomy" id="2029657"/>
    <lineage>
        <taxon>Viruses</taxon>
        <taxon>Duplodnaviria</taxon>
        <taxon>Heunggongvirae</taxon>
        <taxon>Uroviricota</taxon>
        <taxon>Caudoviricetes</taxon>
        <taxon>Phabquatrovirus</taxon>
        <taxon>Phabquatrovirus PHB04</taxon>
    </lineage>
</organism>
<dbReference type="PANTHER" id="PTHR30629:SF2">
    <property type="entry name" value="PROPHAGE INTEGRASE INTS-RELATED"/>
    <property type="match status" value="1"/>
</dbReference>
<dbReference type="InterPro" id="IPR038488">
    <property type="entry name" value="Integrase_DNA-bd_sf"/>
</dbReference>
<evidence type="ECO:0000256" key="4">
    <source>
        <dbReference type="ARBA" id="ARBA00022908"/>
    </source>
</evidence>
<evidence type="ECO:0000256" key="7">
    <source>
        <dbReference type="ARBA" id="ARBA00023195"/>
    </source>
</evidence>